<dbReference type="AlphaFoldDB" id="A0AAD7L9C0"/>
<feature type="transmembrane region" description="Helical" evidence="13">
    <location>
        <begin position="6"/>
        <end position="27"/>
    </location>
</feature>
<dbReference type="PRINTS" id="PR00385">
    <property type="entry name" value="P450"/>
</dbReference>
<evidence type="ECO:0000256" key="10">
    <source>
        <dbReference type="ARBA" id="ARBA00023136"/>
    </source>
</evidence>
<dbReference type="PANTHER" id="PTHR24282:SF20">
    <property type="entry name" value="CYTOCHROME P450 CYP749A22-LIKE"/>
    <property type="match status" value="1"/>
</dbReference>
<dbReference type="InterPro" id="IPR036396">
    <property type="entry name" value="Cyt_P450_sf"/>
</dbReference>
<protein>
    <submittedName>
        <fullName evidence="14">Cytochrome P450</fullName>
    </submittedName>
</protein>
<comment type="caution">
    <text evidence="14">The sequence shown here is derived from an EMBL/GenBank/DDBJ whole genome shotgun (WGS) entry which is preliminary data.</text>
</comment>
<evidence type="ECO:0000256" key="4">
    <source>
        <dbReference type="ARBA" id="ARBA00022692"/>
    </source>
</evidence>
<dbReference type="Gene3D" id="1.10.630.10">
    <property type="entry name" value="Cytochrome P450"/>
    <property type="match status" value="1"/>
</dbReference>
<evidence type="ECO:0000256" key="6">
    <source>
        <dbReference type="ARBA" id="ARBA00022989"/>
    </source>
</evidence>
<sequence length="513" mass="58656">MGIVGNLLILFLCSLCFYLFVALVKILHKLWWTPIRIQYLMSSQGIKGPSYRFIQGNAKEILDKRTVARRRPMDLSNDIFSKVEPHIFDWMNSYGRNFLQWYGPQAVLVVTEPELIKEIMNNKDRAYPKNKAQGYIKKLLGDGLVTSEGEKWAKMRKLANYTLHGESLKSMNPAMIASVEMMLARWKQYEGKEIEVYEEFRLLTAEVISRTAFGCSYLEGQNIFEMLMKLTLLISTSSLKIRFPGISKIFKTNDEIESEKLEKGIYAAITQMIKKREEYVKAGEVDSFGSDFLGLLVKAHHDADMKISIEDMVDECKTLYIAGQETTNSLLGWTVFLLAVNTEWQEAARKEVVQLFGKEDPKTDELAKLKIMTMIINESVRLYPPISGFERKVAREVRLGKLILPANLQLTISNLVLHHDPLLWGEDVNIFKPERFSDGVSRATNNNAAAFFPFGMGPRACVGMNFAFNEAKIALSMILQRYSFTLSPSYIHLPFQILSVRPLHGIQIRLYPL</sequence>
<evidence type="ECO:0000256" key="1">
    <source>
        <dbReference type="ARBA" id="ARBA00004167"/>
    </source>
</evidence>
<organism evidence="14 15">
    <name type="scientific">Quillaja saponaria</name>
    <name type="common">Soap bark tree</name>
    <dbReference type="NCBI Taxonomy" id="32244"/>
    <lineage>
        <taxon>Eukaryota</taxon>
        <taxon>Viridiplantae</taxon>
        <taxon>Streptophyta</taxon>
        <taxon>Embryophyta</taxon>
        <taxon>Tracheophyta</taxon>
        <taxon>Spermatophyta</taxon>
        <taxon>Magnoliopsida</taxon>
        <taxon>eudicotyledons</taxon>
        <taxon>Gunneridae</taxon>
        <taxon>Pentapetalae</taxon>
        <taxon>rosids</taxon>
        <taxon>fabids</taxon>
        <taxon>Fabales</taxon>
        <taxon>Quillajaceae</taxon>
        <taxon>Quillaja</taxon>
    </lineage>
</organism>
<evidence type="ECO:0000313" key="15">
    <source>
        <dbReference type="Proteomes" id="UP001163823"/>
    </source>
</evidence>
<keyword evidence="8 11" id="KW-0408">Iron</keyword>
<reference evidence="14" key="1">
    <citation type="journal article" date="2023" name="Science">
        <title>Elucidation of the pathway for biosynthesis of saponin adjuvants from the soapbark tree.</title>
        <authorList>
            <person name="Reed J."/>
            <person name="Orme A."/>
            <person name="El-Demerdash A."/>
            <person name="Owen C."/>
            <person name="Martin L.B.B."/>
            <person name="Misra R.C."/>
            <person name="Kikuchi S."/>
            <person name="Rejzek M."/>
            <person name="Martin A.C."/>
            <person name="Harkess A."/>
            <person name="Leebens-Mack J."/>
            <person name="Louveau T."/>
            <person name="Stephenson M.J."/>
            <person name="Osbourn A."/>
        </authorList>
    </citation>
    <scope>NUCLEOTIDE SEQUENCE</scope>
    <source>
        <strain evidence="14">S10</strain>
    </source>
</reference>
<comment type="subcellular location">
    <subcellularLocation>
        <location evidence="1">Membrane</location>
        <topology evidence="1">Single-pass membrane protein</topology>
    </subcellularLocation>
</comment>
<keyword evidence="10 13" id="KW-0472">Membrane</keyword>
<keyword evidence="9 12" id="KW-0503">Monooxygenase</keyword>
<dbReference type="GO" id="GO:0004497">
    <property type="term" value="F:monooxygenase activity"/>
    <property type="evidence" value="ECO:0007669"/>
    <property type="project" value="UniProtKB-KW"/>
</dbReference>
<evidence type="ECO:0000256" key="7">
    <source>
        <dbReference type="ARBA" id="ARBA00023002"/>
    </source>
</evidence>
<keyword evidence="15" id="KW-1185">Reference proteome</keyword>
<evidence type="ECO:0000256" key="12">
    <source>
        <dbReference type="RuleBase" id="RU000461"/>
    </source>
</evidence>
<dbReference type="EMBL" id="JARAOO010000010">
    <property type="protein sequence ID" value="KAJ7953943.1"/>
    <property type="molecule type" value="Genomic_DNA"/>
</dbReference>
<keyword evidence="3 11" id="KW-0349">Heme</keyword>
<name>A0AAD7L9C0_QUISA</name>
<evidence type="ECO:0000256" key="5">
    <source>
        <dbReference type="ARBA" id="ARBA00022723"/>
    </source>
</evidence>
<evidence type="ECO:0000256" key="8">
    <source>
        <dbReference type="ARBA" id="ARBA00023004"/>
    </source>
</evidence>
<gene>
    <name evidence="14" type="ORF">O6P43_025578</name>
</gene>
<comment type="similarity">
    <text evidence="2 12">Belongs to the cytochrome P450 family.</text>
</comment>
<evidence type="ECO:0000256" key="9">
    <source>
        <dbReference type="ARBA" id="ARBA00023033"/>
    </source>
</evidence>
<dbReference type="GO" id="GO:0016705">
    <property type="term" value="F:oxidoreductase activity, acting on paired donors, with incorporation or reduction of molecular oxygen"/>
    <property type="evidence" value="ECO:0007669"/>
    <property type="project" value="InterPro"/>
</dbReference>
<keyword evidence="7 12" id="KW-0560">Oxidoreductase</keyword>
<evidence type="ECO:0000256" key="13">
    <source>
        <dbReference type="SAM" id="Phobius"/>
    </source>
</evidence>
<dbReference type="SUPFAM" id="SSF48264">
    <property type="entry name" value="Cytochrome P450"/>
    <property type="match status" value="1"/>
</dbReference>
<dbReference type="InterPro" id="IPR001128">
    <property type="entry name" value="Cyt_P450"/>
</dbReference>
<dbReference type="PROSITE" id="PS00086">
    <property type="entry name" value="CYTOCHROME_P450"/>
    <property type="match status" value="1"/>
</dbReference>
<evidence type="ECO:0000313" key="14">
    <source>
        <dbReference type="EMBL" id="KAJ7953943.1"/>
    </source>
</evidence>
<dbReference type="Pfam" id="PF00067">
    <property type="entry name" value="p450"/>
    <property type="match status" value="1"/>
</dbReference>
<keyword evidence="6 13" id="KW-1133">Transmembrane helix</keyword>
<keyword evidence="4 13" id="KW-0812">Transmembrane</keyword>
<dbReference type="InterPro" id="IPR017972">
    <property type="entry name" value="Cyt_P450_CS"/>
</dbReference>
<dbReference type="GO" id="GO:0016020">
    <property type="term" value="C:membrane"/>
    <property type="evidence" value="ECO:0007669"/>
    <property type="project" value="UniProtKB-SubCell"/>
</dbReference>
<proteinExistence type="inferred from homology"/>
<evidence type="ECO:0000256" key="3">
    <source>
        <dbReference type="ARBA" id="ARBA00022617"/>
    </source>
</evidence>
<keyword evidence="5 11" id="KW-0479">Metal-binding</keyword>
<dbReference type="InterPro" id="IPR050665">
    <property type="entry name" value="Cytochrome_P450_Monooxygen"/>
</dbReference>
<accession>A0AAD7L9C0</accession>
<dbReference type="GO" id="GO:0020037">
    <property type="term" value="F:heme binding"/>
    <property type="evidence" value="ECO:0007669"/>
    <property type="project" value="InterPro"/>
</dbReference>
<dbReference type="InterPro" id="IPR002401">
    <property type="entry name" value="Cyt_P450_E_grp-I"/>
</dbReference>
<dbReference type="PANTHER" id="PTHR24282">
    <property type="entry name" value="CYTOCHROME P450 FAMILY MEMBER"/>
    <property type="match status" value="1"/>
</dbReference>
<evidence type="ECO:0000256" key="2">
    <source>
        <dbReference type="ARBA" id="ARBA00010617"/>
    </source>
</evidence>
<comment type="cofactor">
    <cofactor evidence="11">
        <name>heme</name>
        <dbReference type="ChEBI" id="CHEBI:30413"/>
    </cofactor>
</comment>
<dbReference type="GO" id="GO:0005506">
    <property type="term" value="F:iron ion binding"/>
    <property type="evidence" value="ECO:0007669"/>
    <property type="project" value="InterPro"/>
</dbReference>
<dbReference type="Proteomes" id="UP001163823">
    <property type="component" value="Chromosome 10"/>
</dbReference>
<dbReference type="KEGG" id="qsa:O6P43_025578"/>
<dbReference type="PRINTS" id="PR00463">
    <property type="entry name" value="EP450I"/>
</dbReference>
<evidence type="ECO:0000256" key="11">
    <source>
        <dbReference type="PIRSR" id="PIRSR602401-1"/>
    </source>
</evidence>
<feature type="binding site" description="axial binding residue" evidence="11">
    <location>
        <position position="461"/>
    </location>
    <ligand>
        <name>heme</name>
        <dbReference type="ChEBI" id="CHEBI:30413"/>
    </ligand>
    <ligandPart>
        <name>Fe</name>
        <dbReference type="ChEBI" id="CHEBI:18248"/>
    </ligandPart>
</feature>